<feature type="non-terminal residue" evidence="1">
    <location>
        <position position="297"/>
    </location>
</feature>
<evidence type="ECO:0000313" key="1">
    <source>
        <dbReference type="EMBL" id="SVD28068.1"/>
    </source>
</evidence>
<reference evidence="1" key="1">
    <citation type="submission" date="2018-05" db="EMBL/GenBank/DDBJ databases">
        <authorList>
            <person name="Lanie J.A."/>
            <person name="Ng W.-L."/>
            <person name="Kazmierczak K.M."/>
            <person name="Andrzejewski T.M."/>
            <person name="Davidsen T.M."/>
            <person name="Wayne K.J."/>
            <person name="Tettelin H."/>
            <person name="Glass J.I."/>
            <person name="Rusch D."/>
            <person name="Podicherti R."/>
            <person name="Tsui H.-C.T."/>
            <person name="Winkler M.E."/>
        </authorList>
    </citation>
    <scope>NUCLEOTIDE SEQUENCE</scope>
</reference>
<name>A0A382U310_9ZZZZ</name>
<protein>
    <submittedName>
        <fullName evidence="1">Uncharacterized protein</fullName>
    </submittedName>
</protein>
<dbReference type="EMBL" id="UINC01140744">
    <property type="protein sequence ID" value="SVD28068.1"/>
    <property type="molecule type" value="Genomic_DNA"/>
</dbReference>
<dbReference type="AlphaFoldDB" id="A0A382U310"/>
<feature type="non-terminal residue" evidence="1">
    <location>
        <position position="1"/>
    </location>
</feature>
<accession>A0A382U310</accession>
<sequence>ASKKRGSDARGFRGVGRLAGLGYCQQLIFRTRAPEEDEISEIVWDCRKIVELLRDHSFKGDLKDVVNDVVQFNNPNLENYPDHFFEVELKKISRLKNDFLLNELEIEKYIAQVGPVSFSPEFKYKNKIEEYLAKHGVGKDFKIFLNNANDPIYKPHQNTLQISESLLSKYDSPTFFEIPGNNGSNSAIGWRLDHGYLGAIPPNLGVKGFRARTGNIQIGDENLLSEIFVEKRFNSWTVGEVHILDKKIQPNGRRDNFSQNQPYLNLLNHLTLQSKKISQLCRELSIIRNREKEFYLE</sequence>
<proteinExistence type="predicted"/>
<organism evidence="1">
    <name type="scientific">marine metagenome</name>
    <dbReference type="NCBI Taxonomy" id="408172"/>
    <lineage>
        <taxon>unclassified sequences</taxon>
        <taxon>metagenomes</taxon>
        <taxon>ecological metagenomes</taxon>
    </lineage>
</organism>
<gene>
    <name evidence="1" type="ORF">METZ01_LOCUS380922</name>
</gene>